<accession>A0ABN0HLP2</accession>
<dbReference type="EMBL" id="AMQQ01000017">
    <property type="protein sequence ID" value="EKJ95478.1"/>
    <property type="molecule type" value="Genomic_DNA"/>
</dbReference>
<dbReference type="Proteomes" id="UP000017668">
    <property type="component" value="Unassembled WGS sequence"/>
</dbReference>
<gene>
    <name evidence="1" type="ORF">C241_12725</name>
</gene>
<evidence type="ECO:0000313" key="2">
    <source>
        <dbReference type="Proteomes" id="UP000017668"/>
    </source>
</evidence>
<reference evidence="1 2" key="1">
    <citation type="journal article" date="2013" name="Genome Announc.">
        <title>Genome Sequence of Rhizobium lupini HPC(L) Isolated from Saline Desert Soil, Kutch (Gujarat).</title>
        <authorList>
            <person name="Agarwal L."/>
            <person name="Purohit H.J."/>
        </authorList>
    </citation>
    <scope>NUCLEOTIDE SEQUENCE [LARGE SCALE GENOMIC DNA]</scope>
    <source>
        <strain evidence="2">HPC(L)</strain>
    </source>
</reference>
<name>A0ABN0HLP2_RHILU</name>
<proteinExistence type="predicted"/>
<organism evidence="1 2">
    <name type="scientific">Bradyrhizobium lupini HPC(L)</name>
    <dbReference type="NCBI Taxonomy" id="1229491"/>
    <lineage>
        <taxon>Bacteria</taxon>
        <taxon>Pseudomonadati</taxon>
        <taxon>Pseudomonadota</taxon>
        <taxon>Alphaproteobacteria</taxon>
        <taxon>Hyphomicrobiales</taxon>
        <taxon>Nitrobacteraceae</taxon>
        <taxon>Bradyrhizobium</taxon>
    </lineage>
</organism>
<evidence type="ECO:0000313" key="1">
    <source>
        <dbReference type="EMBL" id="EKJ95478.1"/>
    </source>
</evidence>
<comment type="caution">
    <text evidence="1">The sequence shown here is derived from an EMBL/GenBank/DDBJ whole genome shotgun (WGS) entry which is preliminary data.</text>
</comment>
<sequence>MRDAINWVFFGYSMPSADFEFKYLLKRVQLAERTRPRITVITGGMAADETVKRFERFFGGVPGERFYFRKGLTNEVLDHLSYIGVMRDD</sequence>
<keyword evidence="2" id="KW-1185">Reference proteome</keyword>
<dbReference type="RefSeq" id="WP_006698745.1">
    <property type="nucleotide sequence ID" value="NZ_AMQQ01000017.1"/>
</dbReference>
<protein>
    <submittedName>
        <fullName evidence="1">Uncharacterized protein</fullName>
    </submittedName>
</protein>